<reference evidence="2 3" key="1">
    <citation type="submission" date="2016-03" db="EMBL/GenBank/DDBJ databases">
        <authorList>
            <person name="Heylen K."/>
            <person name="De Vos P."/>
            <person name="Vekeman B."/>
        </authorList>
    </citation>
    <scope>NUCLEOTIDE SEQUENCE [LARGE SCALE GENOMIC DNA]</scope>
    <source>
        <strain evidence="2 3">R-49807</strain>
    </source>
</reference>
<feature type="region of interest" description="Disordered" evidence="1">
    <location>
        <begin position="115"/>
        <end position="138"/>
    </location>
</feature>
<evidence type="ECO:0000313" key="2">
    <source>
        <dbReference type="EMBL" id="OAI22779.1"/>
    </source>
</evidence>
<name>A0AA91D9R3_9GAMM</name>
<evidence type="ECO:0000256" key="1">
    <source>
        <dbReference type="SAM" id="MobiDB-lite"/>
    </source>
</evidence>
<protein>
    <submittedName>
        <fullName evidence="2">Uncharacterized protein</fullName>
    </submittedName>
</protein>
<evidence type="ECO:0000313" key="3">
    <source>
        <dbReference type="Proteomes" id="UP000077734"/>
    </source>
</evidence>
<organism evidence="2 3">
    <name type="scientific">Methylomonas koyamae</name>
    <dbReference type="NCBI Taxonomy" id="702114"/>
    <lineage>
        <taxon>Bacteria</taxon>
        <taxon>Pseudomonadati</taxon>
        <taxon>Pseudomonadota</taxon>
        <taxon>Gammaproteobacteria</taxon>
        <taxon>Methylococcales</taxon>
        <taxon>Methylococcaceae</taxon>
        <taxon>Methylomonas</taxon>
    </lineage>
</organism>
<dbReference type="EMBL" id="LUUL01000117">
    <property type="protein sequence ID" value="OAI22779.1"/>
    <property type="molecule type" value="Genomic_DNA"/>
</dbReference>
<sequence length="138" mass="15012">MDAADDLRQDLFDNLAEQGELPKPPTKSAKTAPNLAAAVDPFDKDADLLTALPDGTQLSPDDIAILKRMNLDYCHTLVGGKNLVIGQRYCQVQGNVLTFEAPAEFKKKFHACAVNRHERRPRPRQTQESGPGVAGMAG</sequence>
<keyword evidence="3" id="KW-1185">Reference proteome</keyword>
<feature type="compositionally biased region" description="Basic and acidic residues" evidence="1">
    <location>
        <begin position="1"/>
        <end position="11"/>
    </location>
</feature>
<feature type="region of interest" description="Disordered" evidence="1">
    <location>
        <begin position="1"/>
        <end position="32"/>
    </location>
</feature>
<proteinExistence type="predicted"/>
<comment type="caution">
    <text evidence="2">The sequence shown here is derived from an EMBL/GenBank/DDBJ whole genome shotgun (WGS) entry which is preliminary data.</text>
</comment>
<accession>A0AA91D9R3</accession>
<dbReference type="Proteomes" id="UP000077734">
    <property type="component" value="Unassembled WGS sequence"/>
</dbReference>
<gene>
    <name evidence="2" type="ORF">A1356_18770</name>
</gene>
<dbReference type="RefSeq" id="WP_064029354.1">
    <property type="nucleotide sequence ID" value="NZ_LUUL01000117.1"/>
</dbReference>
<dbReference type="AlphaFoldDB" id="A0AA91D9R3"/>